<dbReference type="RefSeq" id="XP_030514629.1">
    <property type="nucleotide sequence ID" value="XM_030658769.2"/>
</dbReference>
<dbReference type="InterPro" id="IPR006460">
    <property type="entry name" value="MIZ1-like_pln"/>
</dbReference>
<dbReference type="Proteomes" id="UP000827889">
    <property type="component" value="Chromosome 6"/>
</dbReference>
<reference evidence="3" key="1">
    <citation type="submission" date="2025-08" db="UniProtKB">
        <authorList>
            <consortium name="RefSeq"/>
        </authorList>
    </citation>
    <scope>IDENTIFICATION</scope>
    <source>
        <tissue evidence="3">Leaf</tissue>
    </source>
</reference>
<evidence type="ECO:0000313" key="3">
    <source>
        <dbReference type="RefSeq" id="XP_030514629.1"/>
    </source>
</evidence>
<sequence>MKTILSGSPHESSSFSFSRRYFNWRKKLTNDDEDQTLNFKFSSSSHHFFDEDEDDEDKDPIHDEPDYPVPNSLAPFQAPPKKLPKLRAALHLFGKKRSKFHAMRRTHVVGTLFGNRRGHVHFAFQDDTSSAPAFLIQLAVPTSVLVREMASGVVRIALECDKKATTVVEAAKKEKEKKKEEKEKKKKNNGGKLAEEAVWRTYCNGRKCGYALQRECGEEEEKVLSALEVVSMGAGVLPGDKGDAPGEEGEMMYMRARFERVVGSGDSEAFYMMSPDGSGGPELSLYLLRV</sequence>
<feature type="region of interest" description="Disordered" evidence="1">
    <location>
        <begin position="170"/>
        <end position="190"/>
    </location>
</feature>
<dbReference type="NCBIfam" id="TIGR01570">
    <property type="entry name" value="A_thal_3588"/>
    <property type="match status" value="1"/>
</dbReference>
<dbReference type="PANTHER" id="PTHR31696:SF14">
    <property type="entry name" value="PROTEIN MIZU-KUSSEI 1"/>
    <property type="match status" value="1"/>
</dbReference>
<protein>
    <submittedName>
        <fullName evidence="3">Protein MIZU-KUSSEI 1-like isoform X1</fullName>
    </submittedName>
</protein>
<feature type="region of interest" description="Disordered" evidence="1">
    <location>
        <begin position="47"/>
        <end position="71"/>
    </location>
</feature>
<evidence type="ECO:0000256" key="1">
    <source>
        <dbReference type="SAM" id="MobiDB-lite"/>
    </source>
</evidence>
<dbReference type="GO" id="GO:0010274">
    <property type="term" value="P:hydrotropism"/>
    <property type="evidence" value="ECO:0007669"/>
    <property type="project" value="InterPro"/>
</dbReference>
<evidence type="ECO:0000313" key="2">
    <source>
        <dbReference type="Proteomes" id="UP000827889"/>
    </source>
</evidence>
<dbReference type="GeneID" id="115728431"/>
<keyword evidence="2" id="KW-1185">Reference proteome</keyword>
<dbReference type="KEGG" id="rarg:115728431"/>
<dbReference type="PANTHER" id="PTHR31696">
    <property type="entry name" value="PROTEIN MIZU-KUSSEI 1"/>
    <property type="match status" value="1"/>
</dbReference>
<dbReference type="OrthoDB" id="1859415at2759"/>
<accession>A0A8B8MXH2</accession>
<name>A0A8B8MXH2_9MYRT</name>
<organism evidence="2 3">
    <name type="scientific">Rhodamnia argentea</name>
    <dbReference type="NCBI Taxonomy" id="178133"/>
    <lineage>
        <taxon>Eukaryota</taxon>
        <taxon>Viridiplantae</taxon>
        <taxon>Streptophyta</taxon>
        <taxon>Embryophyta</taxon>
        <taxon>Tracheophyta</taxon>
        <taxon>Spermatophyta</taxon>
        <taxon>Magnoliopsida</taxon>
        <taxon>eudicotyledons</taxon>
        <taxon>Gunneridae</taxon>
        <taxon>Pentapetalae</taxon>
        <taxon>rosids</taxon>
        <taxon>malvids</taxon>
        <taxon>Myrtales</taxon>
        <taxon>Myrtaceae</taxon>
        <taxon>Myrtoideae</taxon>
        <taxon>Myrteae</taxon>
        <taxon>Australasian group</taxon>
        <taxon>Rhodamnia</taxon>
    </lineage>
</organism>
<gene>
    <name evidence="3" type="primary">LOC115728431</name>
</gene>
<proteinExistence type="predicted"/>
<dbReference type="AlphaFoldDB" id="A0A8B8MXH2"/>
<feature type="compositionally biased region" description="Basic and acidic residues" evidence="1">
    <location>
        <begin position="170"/>
        <end position="183"/>
    </location>
</feature>
<dbReference type="Pfam" id="PF04759">
    <property type="entry name" value="DUF617"/>
    <property type="match status" value="1"/>
</dbReference>